<evidence type="ECO:0000313" key="2">
    <source>
        <dbReference type="EMBL" id="KZV49759.1"/>
    </source>
</evidence>
<proteinExistence type="predicted"/>
<keyword evidence="3" id="KW-1185">Reference proteome</keyword>
<feature type="compositionally biased region" description="Basic and acidic residues" evidence="1">
    <location>
        <begin position="94"/>
        <end position="103"/>
    </location>
</feature>
<accession>A0A2Z7CYM2</accession>
<protein>
    <submittedName>
        <fullName evidence="2">Uncharacterized protein</fullName>
    </submittedName>
</protein>
<name>A0A2Z7CYM2_9LAMI</name>
<evidence type="ECO:0000256" key="1">
    <source>
        <dbReference type="SAM" id="MobiDB-lite"/>
    </source>
</evidence>
<feature type="region of interest" description="Disordered" evidence="1">
    <location>
        <begin position="72"/>
        <end position="144"/>
    </location>
</feature>
<evidence type="ECO:0000313" key="3">
    <source>
        <dbReference type="Proteomes" id="UP000250235"/>
    </source>
</evidence>
<dbReference type="EMBL" id="KQ992981">
    <property type="protein sequence ID" value="KZV49759.1"/>
    <property type="molecule type" value="Genomic_DNA"/>
</dbReference>
<sequence>MQKLRRRATHKSTSAELGFEIASAELGFEIASAELHSRRRATRGDSSAELGFKIACGGLCTHVEELREEPNISAEELAPRRGARAPGHRGAVVGRRDSNDRLRPASVPGATNTRSEDAESVSGVAPPMPKSGSVREKYAVRANE</sequence>
<organism evidence="2 3">
    <name type="scientific">Dorcoceras hygrometricum</name>
    <dbReference type="NCBI Taxonomy" id="472368"/>
    <lineage>
        <taxon>Eukaryota</taxon>
        <taxon>Viridiplantae</taxon>
        <taxon>Streptophyta</taxon>
        <taxon>Embryophyta</taxon>
        <taxon>Tracheophyta</taxon>
        <taxon>Spermatophyta</taxon>
        <taxon>Magnoliopsida</taxon>
        <taxon>eudicotyledons</taxon>
        <taxon>Gunneridae</taxon>
        <taxon>Pentapetalae</taxon>
        <taxon>asterids</taxon>
        <taxon>lamiids</taxon>
        <taxon>Lamiales</taxon>
        <taxon>Gesneriaceae</taxon>
        <taxon>Didymocarpoideae</taxon>
        <taxon>Trichosporeae</taxon>
        <taxon>Loxocarpinae</taxon>
        <taxon>Dorcoceras</taxon>
    </lineage>
</organism>
<dbReference type="AlphaFoldDB" id="A0A2Z7CYM2"/>
<feature type="compositionally biased region" description="Basic and acidic residues" evidence="1">
    <location>
        <begin position="133"/>
        <end position="144"/>
    </location>
</feature>
<reference evidence="2 3" key="1">
    <citation type="journal article" date="2015" name="Proc. Natl. Acad. Sci. U.S.A.">
        <title>The resurrection genome of Boea hygrometrica: A blueprint for survival of dehydration.</title>
        <authorList>
            <person name="Xiao L."/>
            <person name="Yang G."/>
            <person name="Zhang L."/>
            <person name="Yang X."/>
            <person name="Zhao S."/>
            <person name="Ji Z."/>
            <person name="Zhou Q."/>
            <person name="Hu M."/>
            <person name="Wang Y."/>
            <person name="Chen M."/>
            <person name="Xu Y."/>
            <person name="Jin H."/>
            <person name="Xiao X."/>
            <person name="Hu G."/>
            <person name="Bao F."/>
            <person name="Hu Y."/>
            <person name="Wan P."/>
            <person name="Li L."/>
            <person name="Deng X."/>
            <person name="Kuang T."/>
            <person name="Xiang C."/>
            <person name="Zhu J.K."/>
            <person name="Oliver M.J."/>
            <person name="He Y."/>
        </authorList>
    </citation>
    <scope>NUCLEOTIDE SEQUENCE [LARGE SCALE GENOMIC DNA]</scope>
    <source>
        <strain evidence="3">cv. XS01</strain>
    </source>
</reference>
<gene>
    <name evidence="2" type="ORF">F511_07310</name>
</gene>
<dbReference type="Proteomes" id="UP000250235">
    <property type="component" value="Unassembled WGS sequence"/>
</dbReference>